<feature type="transmembrane region" description="Helical" evidence="8">
    <location>
        <begin position="361"/>
        <end position="380"/>
    </location>
</feature>
<dbReference type="GO" id="GO:0005886">
    <property type="term" value="C:plasma membrane"/>
    <property type="evidence" value="ECO:0007669"/>
    <property type="project" value="UniProtKB-SubCell"/>
</dbReference>
<keyword evidence="5 8" id="KW-0812">Transmembrane</keyword>
<keyword evidence="4" id="KW-0997">Cell inner membrane</keyword>
<evidence type="ECO:0000256" key="1">
    <source>
        <dbReference type="ARBA" id="ARBA00004429"/>
    </source>
</evidence>
<evidence type="ECO:0000256" key="3">
    <source>
        <dbReference type="ARBA" id="ARBA00022475"/>
    </source>
</evidence>
<evidence type="ECO:0000256" key="4">
    <source>
        <dbReference type="ARBA" id="ARBA00022519"/>
    </source>
</evidence>
<dbReference type="PANTHER" id="PTHR32063:SF34">
    <property type="entry name" value="MULTIDRUG RESISTANCE PROTEIN MDTC"/>
    <property type="match status" value="1"/>
</dbReference>
<dbReference type="Proteomes" id="UP000433577">
    <property type="component" value="Chromosome 4"/>
</dbReference>
<dbReference type="InterPro" id="IPR001036">
    <property type="entry name" value="Acrflvin-R"/>
</dbReference>
<keyword evidence="6 8" id="KW-1133">Transmembrane helix</keyword>
<dbReference type="AlphaFoldDB" id="A0A7Z2GR97"/>
<dbReference type="PRINTS" id="PR00702">
    <property type="entry name" value="ACRIFLAVINRP"/>
</dbReference>
<dbReference type="GO" id="GO:0042910">
    <property type="term" value="F:xenobiotic transmembrane transporter activity"/>
    <property type="evidence" value="ECO:0007669"/>
    <property type="project" value="TreeGrafter"/>
</dbReference>
<evidence type="ECO:0000313" key="10">
    <source>
        <dbReference type="Proteomes" id="UP000433577"/>
    </source>
</evidence>
<dbReference type="SUPFAM" id="SSF82866">
    <property type="entry name" value="Multidrug efflux transporter AcrB transmembrane domain"/>
    <property type="match status" value="2"/>
</dbReference>
<keyword evidence="7 8" id="KW-0472">Membrane</keyword>
<dbReference type="KEGG" id="pacs:FAZ98_32315"/>
<dbReference type="RefSeq" id="WP_158957834.1">
    <property type="nucleotide sequence ID" value="NZ_CP046916.1"/>
</dbReference>
<dbReference type="InterPro" id="IPR027463">
    <property type="entry name" value="AcrB_DN_DC_subdom"/>
</dbReference>
<comment type="subcellular location">
    <subcellularLocation>
        <location evidence="1">Cell inner membrane</location>
        <topology evidence="1">Multi-pass membrane protein</topology>
    </subcellularLocation>
</comment>
<accession>A0A7Z2GR97</accession>
<dbReference type="EMBL" id="CP046916">
    <property type="protein sequence ID" value="QGZ66468.1"/>
    <property type="molecule type" value="Genomic_DNA"/>
</dbReference>
<evidence type="ECO:0000256" key="7">
    <source>
        <dbReference type="ARBA" id="ARBA00023136"/>
    </source>
</evidence>
<dbReference type="PANTHER" id="PTHR32063">
    <property type="match status" value="1"/>
</dbReference>
<gene>
    <name evidence="9" type="ORF">FAZ98_32315</name>
</gene>
<evidence type="ECO:0000313" key="9">
    <source>
        <dbReference type="EMBL" id="QGZ66468.1"/>
    </source>
</evidence>
<evidence type="ECO:0000256" key="5">
    <source>
        <dbReference type="ARBA" id="ARBA00022692"/>
    </source>
</evidence>
<organism evidence="9 10">
    <name type="scientific">Paraburkholderia acidisoli</name>
    <dbReference type="NCBI Taxonomy" id="2571748"/>
    <lineage>
        <taxon>Bacteria</taxon>
        <taxon>Pseudomonadati</taxon>
        <taxon>Pseudomonadota</taxon>
        <taxon>Betaproteobacteria</taxon>
        <taxon>Burkholderiales</taxon>
        <taxon>Burkholderiaceae</taxon>
        <taxon>Paraburkholderia</taxon>
    </lineage>
</organism>
<dbReference type="OrthoDB" id="8764373at2"/>
<feature type="transmembrane region" description="Helical" evidence="8">
    <location>
        <begin position="1025"/>
        <end position="1047"/>
    </location>
</feature>
<feature type="transmembrane region" description="Helical" evidence="8">
    <location>
        <begin position="1053"/>
        <end position="1079"/>
    </location>
</feature>
<dbReference type="FunFam" id="1.20.1640.10:FF:000001">
    <property type="entry name" value="Efflux pump membrane transporter"/>
    <property type="match status" value="1"/>
</dbReference>
<evidence type="ECO:0000256" key="2">
    <source>
        <dbReference type="ARBA" id="ARBA00022448"/>
    </source>
</evidence>
<dbReference type="Gene3D" id="1.20.1640.10">
    <property type="entry name" value="Multidrug efflux transporter AcrB transmembrane domain"/>
    <property type="match status" value="2"/>
</dbReference>
<dbReference type="Gene3D" id="3.30.2090.10">
    <property type="entry name" value="Multidrug efflux transporter AcrB TolC docking domain, DN and DC subdomains"/>
    <property type="match status" value="2"/>
</dbReference>
<feature type="transmembrane region" description="Helical" evidence="8">
    <location>
        <begin position="962"/>
        <end position="985"/>
    </location>
</feature>
<feature type="transmembrane region" description="Helical" evidence="8">
    <location>
        <begin position="527"/>
        <end position="545"/>
    </location>
</feature>
<proteinExistence type="predicted"/>
<feature type="transmembrane region" description="Helical" evidence="8">
    <location>
        <begin position="923"/>
        <end position="942"/>
    </location>
</feature>
<name>A0A7Z2GR97_9BURK</name>
<evidence type="ECO:0000256" key="6">
    <source>
        <dbReference type="ARBA" id="ARBA00022989"/>
    </source>
</evidence>
<feature type="transmembrane region" description="Helical" evidence="8">
    <location>
        <begin position="467"/>
        <end position="490"/>
    </location>
</feature>
<keyword evidence="2" id="KW-0813">Transport</keyword>
<reference evidence="9 10" key="1">
    <citation type="submission" date="2019-12" db="EMBL/GenBank/DDBJ databases">
        <title>Paraburkholderia acidiphila 7Q-K02 sp. nov and Paraburkholderia acidisoli DHF22 sp. nov., two strains isolated from forest soil.</title>
        <authorList>
            <person name="Gao Z."/>
            <person name="Qiu L."/>
        </authorList>
    </citation>
    <scope>NUCLEOTIDE SEQUENCE [LARGE SCALE GENOMIC DNA]</scope>
    <source>
        <strain evidence="9 10">DHF22</strain>
    </source>
</reference>
<evidence type="ECO:0000256" key="8">
    <source>
        <dbReference type="SAM" id="Phobius"/>
    </source>
</evidence>
<feature type="transmembrane region" description="Helical" evidence="8">
    <location>
        <begin position="337"/>
        <end position="354"/>
    </location>
</feature>
<keyword evidence="3" id="KW-1003">Cell membrane</keyword>
<sequence length="1116" mass="119058">MNISALFIRRPVATSLLAIAILLAGVLAFFRLPVAPLPNIAYPVIVVQAQMAGASPDIMASTVAEPLERRLGTIADVSQLTSINNVGSSLIVVVFGLNRDINGAARDVEAAIQASRGDLPTTLRSNPTYRQYNPASAPIMVLALTSDTLTKAQLYDSADSVIMQQLSQVDGVGQITLGGGALPSVRVELQPGKLNSYGIGLEDVRAAIGAANANSAKGHLDQGDQRFEVISNDQISNAKPFGDVVIAYRDGAPVFLRDVGTVRDSNENIRNAGLYNGKSAVLVIVYPMPGSNVVKTVQQIQARLPNIEAALPATIKVNVAVDRSESVRSSVADTERTLFIAVLLVIGVVFVFLLSPRATLIPAVALPLSIVGTFGPMWLLGYSIDSLSLMALTIGTGFVVDDAVVVLENIVRHVEAGLDPKEAALIGAKEVGFTVISMSLSLIAVFLPILLMPGIVGLLFHEFAMTLSIAIVISLIISLTVTPTMCAYVLKREQMHREPSRVARWIDAQFERFKQFYSRTLDSVLDHAALIIFTLFALLVANVFLMKLLSGTFFPEQDTGILIGQIIADQSVSFTAMEKKLAQLQAIVKQDPAVESVAGFTGGRALNTATVFIELKPLAQRHLSATQVVNRLRPKLNAVSGARLFLQAQQDLQIGGRQAAAEYQYTLTSDDADALFTWVPRLVTELNKYHGTLTDVNSDLQQNGLQAMMTVNRATAKRYGFDPNQIDSVLYDAFGQRTVSTIYNAINQYFVVMEVAPEYWQYPQSFDHIWLSTAAGNANGSAQTQMSSSTVSGVTAFTAESSTSSASSNTNSRNANAVANQQTNSIANSKGGSSSGSADSTAAETMVPLTALMNWTTNHTATQVNHQGTEVAGTVSFNLPEGGSLSEASTVIEKAERDIGMPASIHGAFAGAAQAYAQSMGTVPLLILAALAVVYIVLGVLYENTIHPLTILSTLPSAGIGATLAMLIFGTPFSVIAMIGIILLIGIVKKNGIMMVDVAIQLQRHEGMDARRAIHEAAVVRLRPIMMTTFAAVLGAVPLAVGIGQGASLRQPLGVTVMGGLIFSQVFTLYTTPVIYLFLDRLRARLARWSARLPWNRNNPDAGNASDATDANESAS</sequence>
<feature type="transmembrane region" description="Helical" evidence="8">
    <location>
        <begin position="435"/>
        <end position="460"/>
    </location>
</feature>
<dbReference type="SUPFAM" id="SSF82693">
    <property type="entry name" value="Multidrug efflux transporter AcrB pore domain, PN1, PN2, PC1 and PC2 subdomains"/>
    <property type="match status" value="3"/>
</dbReference>
<dbReference type="Pfam" id="PF00873">
    <property type="entry name" value="ACR_tran"/>
    <property type="match status" value="2"/>
</dbReference>
<dbReference type="SUPFAM" id="SSF82714">
    <property type="entry name" value="Multidrug efflux transporter AcrB TolC docking domain, DN and DC subdomains"/>
    <property type="match status" value="2"/>
</dbReference>
<dbReference type="Gene3D" id="3.30.70.1430">
    <property type="entry name" value="Multidrug efflux transporter AcrB pore domain"/>
    <property type="match status" value="2"/>
</dbReference>
<protein>
    <submittedName>
        <fullName evidence="9">Nodulation protein</fullName>
    </submittedName>
</protein>
<keyword evidence="10" id="KW-1185">Reference proteome</keyword>